<keyword evidence="2" id="KW-1133">Transmembrane helix</keyword>
<sequence length="993" mass="108064">MRDLYANLAEDEEGNEDMEWCPRVVLNIVEILQNAISSTQPSNSPNPAVEHFKYNVISSSLLASSLPSPQSPKRRSISVSIPGRLSHSRTSSTGSDKPDNSTYVAPSEPHYGIISLSALSFAASFSAGYPFLAFISLIVTLILMYNFIVMTETPKDDMTPSLEALNDLLAANNVWEFIVREAVSALETEEQRTTLYNPATPSLSSSSVRVALHSTLQTTHTQCDNIRQLFSALTSPSELSQLSEMYAPPSPVRSSSSLFDSSSRPFSFPSRHRVNSVPTPVENKRSTWNGSYSSLAFAGSPTNNVFRRREKHRSNLSAIFQSSSVSAPVTPIPSSPGRKLAKVTEDDGVDEEDNNSTRSSKETRPFGAAALDLQRKNRSGGMEAFQMPPESYFTSDLQSPRSKRLSSSTSSGSRFTTLQSTRHPLSLSALHNALQGALASKRFACSHLLALRFSGDEDEGYWEDVRSVMGLLTSTFADASLRLSEALEELESEMLREQNPTPGPESSFEIDAEHGRTGSIGEVQNAKPRRSEESISFAPMPSHISRFAAHVAAISSALDDAREHLEQCVAALKEDPTSAPSTRSLRHSRSLNQLVEDSPVEEPPALQAYERLRRELGLALRECERGRGKLLDLVNPPIPSDEGDDSDGVPGLGHDISDDSDKQDLASPSEDEGDPVPNAGLTVVNPDSGEPALDDATQHLLLGTSTQHLPLPGVEQVFEADTGAGVVFSRERSKLTREERIKIAKARRESGGGGIGLGFSTDLCAAEKRGIEKWGPGGEVVQELKDVIWKCSSKWTDAFHYLHIFSTMMAVALTILVGRGLYKTIDKKRKGRAERRRTAGEATSGQPITEPSTSHARRRHRTARRGQYHRRNNREFDDGEYAISASTPPPPYTRPSTPPPAITVIYEEDEESTTGASRRTAADDRASTRTITSRNSEALAGQRGDGPESEESLISRRNAAIDALDFENASSSENSIGGPQGEDAVASGSSMML</sequence>
<dbReference type="HOGENOM" id="CLU_012231_0_0_1"/>
<evidence type="ECO:0000256" key="1">
    <source>
        <dbReference type="SAM" id="MobiDB-lite"/>
    </source>
</evidence>
<feature type="compositionally biased region" description="Pro residues" evidence="1">
    <location>
        <begin position="887"/>
        <end position="901"/>
    </location>
</feature>
<feature type="compositionally biased region" description="Basic residues" evidence="1">
    <location>
        <begin position="855"/>
        <end position="872"/>
    </location>
</feature>
<dbReference type="AlphaFoldDB" id="B0CTE4"/>
<dbReference type="KEGG" id="lbc:LACBIDRAFT_321576"/>
<feature type="compositionally biased region" description="Polar residues" evidence="1">
    <location>
        <begin position="88"/>
        <end position="103"/>
    </location>
</feature>
<feature type="region of interest" description="Disordered" evidence="1">
    <location>
        <begin position="64"/>
        <end position="103"/>
    </location>
</feature>
<keyword evidence="4" id="KW-1185">Reference proteome</keyword>
<evidence type="ECO:0000313" key="4">
    <source>
        <dbReference type="Proteomes" id="UP000001194"/>
    </source>
</evidence>
<feature type="compositionally biased region" description="Basic and acidic residues" evidence="1">
    <location>
        <begin position="655"/>
        <end position="664"/>
    </location>
</feature>
<name>B0CTE4_LACBS</name>
<gene>
    <name evidence="3" type="ORF">LACBIDRAFT_321576</name>
</gene>
<proteinExistence type="predicted"/>
<feature type="transmembrane region" description="Helical" evidence="2">
    <location>
        <begin position="129"/>
        <end position="148"/>
    </location>
</feature>
<feature type="region of interest" description="Disordered" evidence="1">
    <location>
        <begin position="969"/>
        <end position="993"/>
    </location>
</feature>
<dbReference type="Proteomes" id="UP000001194">
    <property type="component" value="Unassembled WGS sequence"/>
</dbReference>
<keyword evidence="2" id="KW-0812">Transmembrane</keyword>
<feature type="region of interest" description="Disordered" evidence="1">
    <location>
        <begin position="828"/>
        <end position="953"/>
    </location>
</feature>
<evidence type="ECO:0000313" key="3">
    <source>
        <dbReference type="EMBL" id="EDR14480.1"/>
    </source>
</evidence>
<feature type="region of interest" description="Disordered" evidence="1">
    <location>
        <begin position="572"/>
        <end position="602"/>
    </location>
</feature>
<feature type="transmembrane region" description="Helical" evidence="2">
    <location>
        <begin position="801"/>
        <end position="822"/>
    </location>
</feature>
<protein>
    <submittedName>
        <fullName evidence="3">Predicted protein</fullName>
    </submittedName>
</protein>
<dbReference type="InParanoid" id="B0CTE4"/>
<feature type="region of interest" description="Disordered" evidence="1">
    <location>
        <begin position="631"/>
        <end position="694"/>
    </location>
</feature>
<keyword evidence="2" id="KW-0472">Membrane</keyword>
<feature type="compositionally biased region" description="Low complexity" evidence="1">
    <location>
        <begin position="397"/>
        <end position="417"/>
    </location>
</feature>
<dbReference type="GeneID" id="6070780"/>
<accession>B0CTE4</accession>
<evidence type="ECO:0000256" key="2">
    <source>
        <dbReference type="SAM" id="Phobius"/>
    </source>
</evidence>
<feature type="region of interest" description="Disordered" evidence="1">
    <location>
        <begin position="323"/>
        <end position="417"/>
    </location>
</feature>
<dbReference type="OrthoDB" id="21151at2759"/>
<feature type="region of interest" description="Disordered" evidence="1">
    <location>
        <begin position="496"/>
        <end position="534"/>
    </location>
</feature>
<organism evidence="4">
    <name type="scientific">Laccaria bicolor (strain S238N-H82 / ATCC MYA-4686)</name>
    <name type="common">Bicoloured deceiver</name>
    <name type="synonym">Laccaria laccata var. bicolor</name>
    <dbReference type="NCBI Taxonomy" id="486041"/>
    <lineage>
        <taxon>Eukaryota</taxon>
        <taxon>Fungi</taxon>
        <taxon>Dikarya</taxon>
        <taxon>Basidiomycota</taxon>
        <taxon>Agaricomycotina</taxon>
        <taxon>Agaricomycetes</taxon>
        <taxon>Agaricomycetidae</taxon>
        <taxon>Agaricales</taxon>
        <taxon>Agaricineae</taxon>
        <taxon>Hydnangiaceae</taxon>
        <taxon>Laccaria</taxon>
    </lineage>
</organism>
<dbReference type="RefSeq" id="XP_001875039.1">
    <property type="nucleotide sequence ID" value="XM_001875004.1"/>
</dbReference>
<reference evidence="3 4" key="1">
    <citation type="journal article" date="2008" name="Nature">
        <title>The genome of Laccaria bicolor provides insights into mycorrhizal symbiosis.</title>
        <authorList>
            <person name="Martin F."/>
            <person name="Aerts A."/>
            <person name="Ahren D."/>
            <person name="Brun A."/>
            <person name="Danchin E.G.J."/>
            <person name="Duchaussoy F."/>
            <person name="Gibon J."/>
            <person name="Kohler A."/>
            <person name="Lindquist E."/>
            <person name="Pereda V."/>
            <person name="Salamov A."/>
            <person name="Shapiro H.J."/>
            <person name="Wuyts J."/>
            <person name="Blaudez D."/>
            <person name="Buee M."/>
            <person name="Brokstein P."/>
            <person name="Canbaeck B."/>
            <person name="Cohen D."/>
            <person name="Courty P.E."/>
            <person name="Coutinho P.M."/>
            <person name="Delaruelle C."/>
            <person name="Detter J.C."/>
            <person name="Deveau A."/>
            <person name="DiFazio S."/>
            <person name="Duplessis S."/>
            <person name="Fraissinet-Tachet L."/>
            <person name="Lucic E."/>
            <person name="Frey-Klett P."/>
            <person name="Fourrey C."/>
            <person name="Feussner I."/>
            <person name="Gay G."/>
            <person name="Grimwood J."/>
            <person name="Hoegger P.J."/>
            <person name="Jain P."/>
            <person name="Kilaru S."/>
            <person name="Labbe J."/>
            <person name="Lin Y.C."/>
            <person name="Legue V."/>
            <person name="Le Tacon F."/>
            <person name="Marmeisse R."/>
            <person name="Melayah D."/>
            <person name="Montanini B."/>
            <person name="Muratet M."/>
            <person name="Nehls U."/>
            <person name="Niculita-Hirzel H."/>
            <person name="Oudot-Le Secq M.P."/>
            <person name="Peter M."/>
            <person name="Quesneville H."/>
            <person name="Rajashekar B."/>
            <person name="Reich M."/>
            <person name="Rouhier N."/>
            <person name="Schmutz J."/>
            <person name="Yin T."/>
            <person name="Chalot M."/>
            <person name="Henrissat B."/>
            <person name="Kuees U."/>
            <person name="Lucas S."/>
            <person name="Van de Peer Y."/>
            <person name="Podila G.K."/>
            <person name="Polle A."/>
            <person name="Pukkila P.J."/>
            <person name="Richardson P.M."/>
            <person name="Rouze P."/>
            <person name="Sanders I.R."/>
            <person name="Stajich J.E."/>
            <person name="Tunlid A."/>
            <person name="Tuskan G."/>
            <person name="Grigoriev I.V."/>
        </authorList>
    </citation>
    <scope>NUCLEOTIDE SEQUENCE [LARGE SCALE GENOMIC DNA]</scope>
    <source>
        <strain evidence="4">S238N-H82 / ATCC MYA-4686</strain>
    </source>
</reference>
<dbReference type="EMBL" id="DS547092">
    <property type="protein sequence ID" value="EDR14480.1"/>
    <property type="molecule type" value="Genomic_DNA"/>
</dbReference>